<dbReference type="CTD" id="20315738"/>
<dbReference type="AlphaFoldDB" id="A0A075A9B1"/>
<protein>
    <submittedName>
        <fullName evidence="1">Uncharacterized protein</fullName>
    </submittedName>
</protein>
<name>A0A075A9B1_OPIVI</name>
<dbReference type="KEGG" id="ovi:T265_01550"/>
<gene>
    <name evidence="1" type="ORF">T265_01550</name>
</gene>
<sequence>MEEVHDSNSMKEITKHLGVVGSTHLPGRGPCDPHCTWLETLQDMTANRCQWRSCYRFLSRSPGCMSGGKYRAVCSLQKDWAQIHLKDWYVH</sequence>
<dbReference type="EMBL" id="KL596635">
    <property type="protein sequence ID" value="KER32320.1"/>
    <property type="molecule type" value="Genomic_DNA"/>
</dbReference>
<dbReference type="GeneID" id="20315738"/>
<proteinExistence type="predicted"/>
<evidence type="ECO:0000313" key="2">
    <source>
        <dbReference type="Proteomes" id="UP000054324"/>
    </source>
</evidence>
<reference evidence="1 2" key="1">
    <citation type="submission" date="2013-11" db="EMBL/GenBank/DDBJ databases">
        <title>Opisthorchis viverrini - life in the bile duct.</title>
        <authorList>
            <person name="Young N.D."/>
            <person name="Nagarajan N."/>
            <person name="Lin S.J."/>
            <person name="Korhonen P.K."/>
            <person name="Jex A.R."/>
            <person name="Hall R.S."/>
            <person name="Safavi-Hemami H."/>
            <person name="Kaewkong W."/>
            <person name="Bertrand D."/>
            <person name="Gao S."/>
            <person name="Seet Q."/>
            <person name="Wongkham S."/>
            <person name="Teh B.T."/>
            <person name="Wongkham C."/>
            <person name="Intapan P.M."/>
            <person name="Maleewong W."/>
            <person name="Yang X."/>
            <person name="Hu M."/>
            <person name="Wang Z."/>
            <person name="Hofmann A."/>
            <person name="Sternberg P.W."/>
            <person name="Tan P."/>
            <person name="Wang J."/>
            <person name="Gasser R.B."/>
        </authorList>
    </citation>
    <scope>NUCLEOTIDE SEQUENCE [LARGE SCALE GENOMIC DNA]</scope>
</reference>
<evidence type="ECO:0000313" key="1">
    <source>
        <dbReference type="EMBL" id="KER32320.1"/>
    </source>
</evidence>
<keyword evidence="2" id="KW-1185">Reference proteome</keyword>
<dbReference type="RefSeq" id="XP_009163873.1">
    <property type="nucleotide sequence ID" value="XM_009165609.1"/>
</dbReference>
<organism evidence="1 2">
    <name type="scientific">Opisthorchis viverrini</name>
    <name type="common">Southeast Asian liver fluke</name>
    <dbReference type="NCBI Taxonomy" id="6198"/>
    <lineage>
        <taxon>Eukaryota</taxon>
        <taxon>Metazoa</taxon>
        <taxon>Spiralia</taxon>
        <taxon>Lophotrochozoa</taxon>
        <taxon>Platyhelminthes</taxon>
        <taxon>Trematoda</taxon>
        <taxon>Digenea</taxon>
        <taxon>Opisthorchiida</taxon>
        <taxon>Opisthorchiata</taxon>
        <taxon>Opisthorchiidae</taxon>
        <taxon>Opisthorchis</taxon>
    </lineage>
</organism>
<dbReference type="OrthoDB" id="6229751at2759"/>
<dbReference type="Proteomes" id="UP000054324">
    <property type="component" value="Unassembled WGS sequence"/>
</dbReference>
<accession>A0A075A9B1</accession>